<dbReference type="InterPro" id="IPR050625">
    <property type="entry name" value="ParA/MinD_ATPase"/>
</dbReference>
<sequence length="330" mass="34786">MAENGDVSDELRSSLDVCGSVDDASSGDQTSHVEGGLPMPPVPRRFRSDGADVLWLRAAWLSPPCAVVGVGSADGGVGRSAITAAVGGVLALACPDPVIAIDATGRNWGGLGVRVSTVARSVWDAVDNADSLIDRQSVERFVQQGPTGLHALAAENAAAGGARRAPMLHETYALVERIRQVYSIALLDLPQVEVRGMWSPFVGCTVPVLVSRATRESVQHTLRLLTQLRQVSSALADEVILTLVAGRPHNPRELRFAEQQATDAVHGVVTVPWDPVLARPEPIDVRQLGAAARRAVVNLAAEIVTRCPSVRGVTGTEKKVQMSGTSALEA</sequence>
<accession>A0ABQ4EIR2</accession>
<evidence type="ECO:0008006" key="4">
    <source>
        <dbReference type="Google" id="ProtNLM"/>
    </source>
</evidence>
<dbReference type="PANTHER" id="PTHR43384:SF14">
    <property type="entry name" value="ESX-1 SECRETION-ASSOCIATED PROTEIN ESPI"/>
    <property type="match status" value="1"/>
</dbReference>
<comment type="caution">
    <text evidence="2">The sequence shown here is derived from an EMBL/GenBank/DDBJ whole genome shotgun (WGS) entry which is preliminary data.</text>
</comment>
<dbReference type="Gene3D" id="3.40.50.300">
    <property type="entry name" value="P-loop containing nucleotide triphosphate hydrolases"/>
    <property type="match status" value="1"/>
</dbReference>
<gene>
    <name evidence="2" type="ORF">Pma05_12010</name>
</gene>
<feature type="region of interest" description="Disordered" evidence="1">
    <location>
        <begin position="18"/>
        <end position="41"/>
    </location>
</feature>
<evidence type="ECO:0000313" key="3">
    <source>
        <dbReference type="Proteomes" id="UP000621500"/>
    </source>
</evidence>
<dbReference type="SUPFAM" id="SSF52540">
    <property type="entry name" value="P-loop containing nucleoside triphosphate hydrolases"/>
    <property type="match status" value="1"/>
</dbReference>
<dbReference type="EMBL" id="BONX01000007">
    <property type="protein sequence ID" value="GIG94628.1"/>
    <property type="molecule type" value="Genomic_DNA"/>
</dbReference>
<evidence type="ECO:0000256" key="1">
    <source>
        <dbReference type="SAM" id="MobiDB-lite"/>
    </source>
</evidence>
<evidence type="ECO:0000313" key="2">
    <source>
        <dbReference type="EMBL" id="GIG94628.1"/>
    </source>
</evidence>
<protein>
    <recommendedName>
        <fullName evidence="4">MinD-like ATPase involved in chromosome partitioning or flagellar assembly</fullName>
    </recommendedName>
</protein>
<dbReference type="Proteomes" id="UP000621500">
    <property type="component" value="Unassembled WGS sequence"/>
</dbReference>
<organism evidence="2 3">
    <name type="scientific">Plantactinospora mayteni</name>
    <dbReference type="NCBI Taxonomy" id="566021"/>
    <lineage>
        <taxon>Bacteria</taxon>
        <taxon>Bacillati</taxon>
        <taxon>Actinomycetota</taxon>
        <taxon>Actinomycetes</taxon>
        <taxon>Micromonosporales</taxon>
        <taxon>Micromonosporaceae</taxon>
        <taxon>Plantactinospora</taxon>
    </lineage>
</organism>
<dbReference type="InterPro" id="IPR027417">
    <property type="entry name" value="P-loop_NTPase"/>
</dbReference>
<name>A0ABQ4EIR2_9ACTN</name>
<proteinExistence type="predicted"/>
<dbReference type="PANTHER" id="PTHR43384">
    <property type="entry name" value="SEPTUM SITE-DETERMINING PROTEIN MIND HOMOLOG, CHLOROPLASTIC-RELATED"/>
    <property type="match status" value="1"/>
</dbReference>
<keyword evidence="3" id="KW-1185">Reference proteome</keyword>
<reference evidence="2 3" key="1">
    <citation type="submission" date="2021-01" db="EMBL/GenBank/DDBJ databases">
        <title>Whole genome shotgun sequence of Plantactinospora mayteni NBRC 109088.</title>
        <authorList>
            <person name="Komaki H."/>
            <person name="Tamura T."/>
        </authorList>
    </citation>
    <scope>NUCLEOTIDE SEQUENCE [LARGE SCALE GENOMIC DNA]</scope>
    <source>
        <strain evidence="2 3">NBRC 109088</strain>
    </source>
</reference>